<gene>
    <name evidence="1" type="ORF">SAY87_026943</name>
</gene>
<evidence type="ECO:0000313" key="2">
    <source>
        <dbReference type="Proteomes" id="UP001345219"/>
    </source>
</evidence>
<comment type="caution">
    <text evidence="1">The sequence shown here is derived from an EMBL/GenBank/DDBJ whole genome shotgun (WGS) entry which is preliminary data.</text>
</comment>
<protein>
    <submittedName>
        <fullName evidence="1">Uncharacterized protein</fullName>
    </submittedName>
</protein>
<name>A0AAN7GVA2_9MYRT</name>
<accession>A0AAN7GVA2</accession>
<sequence length="66" mass="7312">MEVHAYFRIILGGEGRRLAYDPAYLPPFSIVRKASSTLVDSRTDVSTPTVAFHSTPNSFLANRARS</sequence>
<keyword evidence="2" id="KW-1185">Reference proteome</keyword>
<proteinExistence type="predicted"/>
<organism evidence="1 2">
    <name type="scientific">Trapa incisa</name>
    <dbReference type="NCBI Taxonomy" id="236973"/>
    <lineage>
        <taxon>Eukaryota</taxon>
        <taxon>Viridiplantae</taxon>
        <taxon>Streptophyta</taxon>
        <taxon>Embryophyta</taxon>
        <taxon>Tracheophyta</taxon>
        <taxon>Spermatophyta</taxon>
        <taxon>Magnoliopsida</taxon>
        <taxon>eudicotyledons</taxon>
        <taxon>Gunneridae</taxon>
        <taxon>Pentapetalae</taxon>
        <taxon>rosids</taxon>
        <taxon>malvids</taxon>
        <taxon>Myrtales</taxon>
        <taxon>Lythraceae</taxon>
        <taxon>Trapa</taxon>
    </lineage>
</organism>
<dbReference type="AlphaFoldDB" id="A0AAN7GVA2"/>
<dbReference type="Proteomes" id="UP001345219">
    <property type="component" value="Chromosome 21"/>
</dbReference>
<evidence type="ECO:0000313" key="1">
    <source>
        <dbReference type="EMBL" id="KAK4749494.1"/>
    </source>
</evidence>
<reference evidence="1 2" key="1">
    <citation type="journal article" date="2023" name="Hortic Res">
        <title>Pangenome of water caltrop reveals structural variations and asymmetric subgenome divergence after allopolyploidization.</title>
        <authorList>
            <person name="Zhang X."/>
            <person name="Chen Y."/>
            <person name="Wang L."/>
            <person name="Yuan Y."/>
            <person name="Fang M."/>
            <person name="Shi L."/>
            <person name="Lu R."/>
            <person name="Comes H.P."/>
            <person name="Ma Y."/>
            <person name="Chen Y."/>
            <person name="Huang G."/>
            <person name="Zhou Y."/>
            <person name="Zheng Z."/>
            <person name="Qiu Y."/>
        </authorList>
    </citation>
    <scope>NUCLEOTIDE SEQUENCE [LARGE SCALE GENOMIC DNA]</scope>
    <source>
        <tissue evidence="1">Roots</tissue>
    </source>
</reference>
<dbReference type="EMBL" id="JAXIOK010000018">
    <property type="protein sequence ID" value="KAK4749494.1"/>
    <property type="molecule type" value="Genomic_DNA"/>
</dbReference>